<name>A0A127QVV4_9BURK</name>
<evidence type="ECO:0000259" key="3">
    <source>
        <dbReference type="Pfam" id="PF13145"/>
    </source>
</evidence>
<accession>A0A127QVV4</accession>
<dbReference type="GO" id="GO:0003755">
    <property type="term" value="F:peptidyl-prolyl cis-trans isomerase activity"/>
    <property type="evidence" value="ECO:0007669"/>
    <property type="project" value="InterPro"/>
</dbReference>
<dbReference type="PATRIC" id="fig|279113.10.peg.1894"/>
<proteinExistence type="predicted"/>
<evidence type="ECO:0000256" key="1">
    <source>
        <dbReference type="ARBA" id="ARBA00022729"/>
    </source>
</evidence>
<dbReference type="PANTHER" id="PTHR47637:SF1">
    <property type="entry name" value="CHAPERONE SURA"/>
    <property type="match status" value="1"/>
</dbReference>
<organism evidence="4 6">
    <name type="scientific">Collimonas pratensis</name>
    <dbReference type="NCBI Taxonomy" id="279113"/>
    <lineage>
        <taxon>Bacteria</taxon>
        <taxon>Pseudomonadati</taxon>
        <taxon>Pseudomonadota</taxon>
        <taxon>Betaproteobacteria</taxon>
        <taxon>Burkholderiales</taxon>
        <taxon>Oxalobacteraceae</taxon>
        <taxon>Collimonas</taxon>
    </lineage>
</organism>
<dbReference type="STRING" id="279113.CPter91_1866"/>
<feature type="domain" description="PpiC" evidence="3">
    <location>
        <begin position="114"/>
        <end position="203"/>
    </location>
</feature>
<keyword evidence="1" id="KW-0732">Signal</keyword>
<dbReference type="KEGG" id="cpra:CPter91_1866"/>
<dbReference type="InterPro" id="IPR000297">
    <property type="entry name" value="PPIase_PpiC"/>
</dbReference>
<keyword evidence="7" id="KW-1185">Reference proteome</keyword>
<dbReference type="EMBL" id="CP013236">
    <property type="protein sequence ID" value="AMP14159.1"/>
    <property type="molecule type" value="Genomic_DNA"/>
</dbReference>
<keyword evidence="4" id="KW-0413">Isomerase</keyword>
<evidence type="ECO:0000313" key="6">
    <source>
        <dbReference type="Proteomes" id="UP000074561"/>
    </source>
</evidence>
<dbReference type="RefSeq" id="WP_061939368.1">
    <property type="nucleotide sequence ID" value="NZ_CP013234.1"/>
</dbReference>
<dbReference type="AlphaFoldDB" id="A0A127QVV4"/>
<dbReference type="Pfam" id="PF13145">
    <property type="entry name" value="Rotamase_2"/>
    <property type="match status" value="1"/>
</dbReference>
<evidence type="ECO:0000256" key="2">
    <source>
        <dbReference type="SAM" id="MobiDB-lite"/>
    </source>
</evidence>
<dbReference type="Proteomes" id="UP000074914">
    <property type="component" value="Chromosome"/>
</dbReference>
<gene>
    <name evidence="4" type="primary">epsD</name>
    <name evidence="5" type="ORF">CPter291_1893</name>
    <name evidence="4" type="ORF">CPter91_1866</name>
</gene>
<dbReference type="EMBL" id="CP013234">
    <property type="protein sequence ID" value="AMP04239.1"/>
    <property type="molecule type" value="Genomic_DNA"/>
</dbReference>
<dbReference type="NCBIfam" id="TIGR02925">
    <property type="entry name" value="cis_trans_EpsD"/>
    <property type="match status" value="1"/>
</dbReference>
<dbReference type="PANTHER" id="PTHR47637">
    <property type="entry name" value="CHAPERONE SURA"/>
    <property type="match status" value="1"/>
</dbReference>
<dbReference type="InterPro" id="IPR027304">
    <property type="entry name" value="Trigger_fact/SurA_dom_sf"/>
</dbReference>
<evidence type="ECO:0000313" key="7">
    <source>
        <dbReference type="Proteomes" id="UP000074914"/>
    </source>
</evidence>
<dbReference type="Proteomes" id="UP000074561">
    <property type="component" value="Chromosome"/>
</dbReference>
<feature type="region of interest" description="Disordered" evidence="2">
    <location>
        <begin position="267"/>
        <end position="308"/>
    </location>
</feature>
<dbReference type="InterPro" id="IPR014274">
    <property type="entry name" value="PPIase_EpsD"/>
</dbReference>
<reference evidence="6 7" key="1">
    <citation type="submission" date="2015-11" db="EMBL/GenBank/DDBJ databases">
        <title>Exploring the genomic traits of fungus-feeding bacterial genus Collimonas.</title>
        <authorList>
            <person name="Song C."/>
            <person name="Schmidt R."/>
            <person name="de Jager V."/>
            <person name="Krzyzanowska D."/>
            <person name="Jongedijk E."/>
            <person name="Cankar K."/>
            <person name="Beekwilder J."/>
            <person name="van Veen A."/>
            <person name="de Boer W."/>
            <person name="van Veen J.A."/>
            <person name="Garbeva P."/>
        </authorList>
    </citation>
    <scope>NUCLEOTIDE SEQUENCE [LARGE SCALE GENOMIC DNA]</scope>
    <source>
        <strain evidence="5 7">Ter291</strain>
        <strain evidence="4 6">Ter91</strain>
    </source>
</reference>
<sequence length="308" mass="33989">MLLTVINLSACDDQKKRNGQVVARINGEEITAPQLAAELRYASRLQDDSAAPPQALREQAVEALVDRQLLLDEALRNKIDRDPALIQIIERFKTQAIVQAYLESKAGNPEQPGKAEIDSYFQAHPELFSHRKMFEVEQLVIADQDFSSALKAMMDTSKSLDQVAAWLRQHGIGHVQRRYSYSSADLPAGVGNRLQTLGRNRLFVMKDGERDLLCALTELRDSPVTADAAAPQIERYLMNKKMQEIAVAEITRLRSAAKLEYIEKPVEKPASGTDGKGLPAPAVSPGRQQTVSRKGVEMSGATAGINNQ</sequence>
<dbReference type="SUPFAM" id="SSF109998">
    <property type="entry name" value="Triger factor/SurA peptide-binding domain-like"/>
    <property type="match status" value="1"/>
</dbReference>
<protein>
    <submittedName>
        <fullName evidence="4">Peptidyl-prolyl cis-trans isomerase, EpsD family</fullName>
    </submittedName>
</protein>
<dbReference type="Gene3D" id="1.10.8.1040">
    <property type="match status" value="1"/>
</dbReference>
<dbReference type="InterPro" id="IPR050280">
    <property type="entry name" value="OMP_Chaperone_SurA"/>
</dbReference>
<evidence type="ECO:0000313" key="4">
    <source>
        <dbReference type="EMBL" id="AMP04239.1"/>
    </source>
</evidence>
<evidence type="ECO:0000313" key="5">
    <source>
        <dbReference type="EMBL" id="AMP14159.1"/>
    </source>
</evidence>